<dbReference type="Proteomes" id="UP000440004">
    <property type="component" value="Unassembled WGS sequence"/>
</dbReference>
<evidence type="ECO:0000256" key="2">
    <source>
        <dbReference type="ARBA" id="ARBA00022670"/>
    </source>
</evidence>
<name>A0A6A7KCF1_9FIRM</name>
<evidence type="ECO:0000259" key="6">
    <source>
        <dbReference type="PROSITE" id="PS51935"/>
    </source>
</evidence>
<dbReference type="SUPFAM" id="SSF47090">
    <property type="entry name" value="PGBD-like"/>
    <property type="match status" value="2"/>
</dbReference>
<dbReference type="Pfam" id="PF00877">
    <property type="entry name" value="NLPC_P60"/>
    <property type="match status" value="1"/>
</dbReference>
<dbReference type="PANTHER" id="PTHR47053">
    <property type="entry name" value="MUREIN DD-ENDOPEPTIDASE MEPH-RELATED"/>
    <property type="match status" value="1"/>
</dbReference>
<feature type="signal peptide" evidence="5">
    <location>
        <begin position="1"/>
        <end position="24"/>
    </location>
</feature>
<gene>
    <name evidence="7" type="ORF">GC105_15620</name>
</gene>
<feature type="chain" id="PRO_5025419297" evidence="5">
    <location>
        <begin position="25"/>
        <end position="313"/>
    </location>
</feature>
<protein>
    <submittedName>
        <fullName evidence="7">Peptidase</fullName>
    </submittedName>
</protein>
<dbReference type="InterPro" id="IPR036365">
    <property type="entry name" value="PGBD-like_sf"/>
</dbReference>
<keyword evidence="5" id="KW-0732">Signal</keyword>
<dbReference type="Pfam" id="PF01471">
    <property type="entry name" value="PG_binding_1"/>
    <property type="match status" value="2"/>
</dbReference>
<dbReference type="InterPro" id="IPR038765">
    <property type="entry name" value="Papain-like_cys_pep_sf"/>
</dbReference>
<dbReference type="InterPro" id="IPR002477">
    <property type="entry name" value="Peptidoglycan-bd-like"/>
</dbReference>
<dbReference type="Gene3D" id="1.10.101.10">
    <property type="entry name" value="PGBD-like superfamily/PGBD"/>
    <property type="match status" value="2"/>
</dbReference>
<evidence type="ECO:0000313" key="8">
    <source>
        <dbReference type="Proteomes" id="UP000440004"/>
    </source>
</evidence>
<accession>A0A6A7KCF1</accession>
<evidence type="ECO:0000256" key="5">
    <source>
        <dbReference type="SAM" id="SignalP"/>
    </source>
</evidence>
<dbReference type="SUPFAM" id="SSF54001">
    <property type="entry name" value="Cysteine proteinases"/>
    <property type="match status" value="1"/>
</dbReference>
<dbReference type="GO" id="GO:0008234">
    <property type="term" value="F:cysteine-type peptidase activity"/>
    <property type="evidence" value="ECO:0007669"/>
    <property type="project" value="UniProtKB-KW"/>
</dbReference>
<feature type="domain" description="NlpC/P60" evidence="6">
    <location>
        <begin position="191"/>
        <end position="312"/>
    </location>
</feature>
<dbReference type="RefSeq" id="WP_152806681.1">
    <property type="nucleotide sequence ID" value="NZ_WHNX01000047.1"/>
</dbReference>
<keyword evidence="2" id="KW-0645">Protease</keyword>
<evidence type="ECO:0000256" key="3">
    <source>
        <dbReference type="ARBA" id="ARBA00022801"/>
    </source>
</evidence>
<organism evidence="7 8">
    <name type="scientific">Alkalibaculum sporogenes</name>
    <dbReference type="NCBI Taxonomy" id="2655001"/>
    <lineage>
        <taxon>Bacteria</taxon>
        <taxon>Bacillati</taxon>
        <taxon>Bacillota</taxon>
        <taxon>Clostridia</taxon>
        <taxon>Eubacteriales</taxon>
        <taxon>Eubacteriaceae</taxon>
        <taxon>Alkalibaculum</taxon>
    </lineage>
</organism>
<keyword evidence="4" id="KW-0788">Thiol protease</keyword>
<keyword evidence="3" id="KW-0378">Hydrolase</keyword>
<evidence type="ECO:0000256" key="1">
    <source>
        <dbReference type="ARBA" id="ARBA00007074"/>
    </source>
</evidence>
<dbReference type="Gene3D" id="3.90.1720.10">
    <property type="entry name" value="endopeptidase domain like (from Nostoc punctiforme)"/>
    <property type="match status" value="1"/>
</dbReference>
<sequence>MNKTVKICTFLVLTLMIFTSSVSAQSILSFGMRGNSVNELQRDLSSIGYSVGPIDSIFGNQTRQAVTRFQRDNSLSVDGVAGPQTFATLKRKISTNNQTPSYTGLIRHGMRGEPVRELQYNLKTLGYSVGVVDGIFGNITRQSVIAFQRDNGLTVDGVVGPQTINVLQTKLNGVSNSTIINRGSNNSSSIQSTINNVISTSKSLIGIPYLNAGTTPTGFDCSGFTQYVMKQNGITIPRTAAQQYTIGTPVNRGDLKLGDFVFFTTYTSGASHLGIYVGNNSFIHSSSSVGVTITNLDNSYWNPRYIGARRIIK</sequence>
<evidence type="ECO:0000313" key="7">
    <source>
        <dbReference type="EMBL" id="MPW27198.1"/>
    </source>
</evidence>
<dbReference type="GO" id="GO:0006508">
    <property type="term" value="P:proteolysis"/>
    <property type="evidence" value="ECO:0007669"/>
    <property type="project" value="UniProtKB-KW"/>
</dbReference>
<dbReference type="EMBL" id="WHNX01000047">
    <property type="protein sequence ID" value="MPW27198.1"/>
    <property type="molecule type" value="Genomic_DNA"/>
</dbReference>
<comment type="similarity">
    <text evidence="1">Belongs to the peptidase C40 family.</text>
</comment>
<dbReference type="InterPro" id="IPR036366">
    <property type="entry name" value="PGBDSf"/>
</dbReference>
<comment type="caution">
    <text evidence="7">The sequence shown here is derived from an EMBL/GenBank/DDBJ whole genome shotgun (WGS) entry which is preliminary data.</text>
</comment>
<reference evidence="7 8" key="1">
    <citation type="submission" date="2019-10" db="EMBL/GenBank/DDBJ databases">
        <title>Alkalibaculum tamaniensis sp.nov., a new alkaliphilic acetogen, isolated on methoxylated aromatics from a mud volcano.</title>
        <authorList>
            <person name="Khomyakova M.A."/>
            <person name="Merkel A.Y."/>
            <person name="Bonch-Osmolovskaya E.A."/>
            <person name="Slobodkin A.I."/>
        </authorList>
    </citation>
    <scope>NUCLEOTIDE SEQUENCE [LARGE SCALE GENOMIC DNA]</scope>
    <source>
        <strain evidence="7 8">M08DMB</strain>
    </source>
</reference>
<dbReference type="PROSITE" id="PS51935">
    <property type="entry name" value="NLPC_P60"/>
    <property type="match status" value="1"/>
</dbReference>
<dbReference type="InterPro" id="IPR051202">
    <property type="entry name" value="Peptidase_C40"/>
</dbReference>
<keyword evidence="8" id="KW-1185">Reference proteome</keyword>
<dbReference type="PANTHER" id="PTHR47053:SF1">
    <property type="entry name" value="MUREIN DD-ENDOPEPTIDASE MEPH-RELATED"/>
    <property type="match status" value="1"/>
</dbReference>
<proteinExistence type="inferred from homology"/>
<dbReference type="AlphaFoldDB" id="A0A6A7KCF1"/>
<dbReference type="InterPro" id="IPR000064">
    <property type="entry name" value="NLP_P60_dom"/>
</dbReference>
<evidence type="ECO:0000256" key="4">
    <source>
        <dbReference type="ARBA" id="ARBA00022807"/>
    </source>
</evidence>